<feature type="compositionally biased region" description="Low complexity" evidence="1">
    <location>
        <begin position="41"/>
        <end position="53"/>
    </location>
</feature>
<comment type="caution">
    <text evidence="2">The sequence shown here is derived from an EMBL/GenBank/DDBJ whole genome shotgun (WGS) entry which is preliminary data.</text>
</comment>
<protein>
    <submittedName>
        <fullName evidence="2">Uncharacterized protein</fullName>
    </submittedName>
</protein>
<evidence type="ECO:0000313" key="2">
    <source>
        <dbReference type="EMBL" id="MDQ0647291.1"/>
    </source>
</evidence>
<accession>A0AAW8EUW1</accession>
<feature type="region of interest" description="Disordered" evidence="1">
    <location>
        <begin position="41"/>
        <end position="70"/>
    </location>
</feature>
<gene>
    <name evidence="2" type="ORF">QFZ53_001487</name>
</gene>
<evidence type="ECO:0000256" key="1">
    <source>
        <dbReference type="SAM" id="MobiDB-lite"/>
    </source>
</evidence>
<evidence type="ECO:0000313" key="3">
    <source>
        <dbReference type="Proteomes" id="UP001244427"/>
    </source>
</evidence>
<organism evidence="2 3">
    <name type="scientific">Microbacterium natoriense</name>
    <dbReference type="NCBI Taxonomy" id="284570"/>
    <lineage>
        <taxon>Bacteria</taxon>
        <taxon>Bacillati</taxon>
        <taxon>Actinomycetota</taxon>
        <taxon>Actinomycetes</taxon>
        <taxon>Micrococcales</taxon>
        <taxon>Microbacteriaceae</taxon>
        <taxon>Microbacterium</taxon>
    </lineage>
</organism>
<keyword evidence="3" id="KW-1185">Reference proteome</keyword>
<dbReference type="Proteomes" id="UP001244427">
    <property type="component" value="Unassembled WGS sequence"/>
</dbReference>
<reference evidence="2 3" key="1">
    <citation type="submission" date="2023-07" db="EMBL/GenBank/DDBJ databases">
        <title>Comparative genomics of wheat-associated soil bacteria to identify genetic determinants of phenazine resistance.</title>
        <authorList>
            <person name="Mouncey N."/>
        </authorList>
    </citation>
    <scope>NUCLEOTIDE SEQUENCE [LARGE SCALE GENOMIC DNA]</scope>
    <source>
        <strain evidence="2 3">W4I9-1</strain>
    </source>
</reference>
<dbReference type="EMBL" id="JAUSXV010000001">
    <property type="protein sequence ID" value="MDQ0647291.1"/>
    <property type="molecule type" value="Genomic_DNA"/>
</dbReference>
<sequence length="70" mass="7499">MRSPSILAYEIRDLTQDPSALEQVKALGYLQSPVVIAGVASVPTRSTSSPPASAEHDHEYDNHHGAGTDR</sequence>
<dbReference type="AlphaFoldDB" id="A0AAW8EUW1"/>
<feature type="compositionally biased region" description="Basic and acidic residues" evidence="1">
    <location>
        <begin position="54"/>
        <end position="70"/>
    </location>
</feature>
<proteinExistence type="predicted"/>
<name>A0AAW8EUW1_9MICO</name>